<evidence type="ECO:0000256" key="2">
    <source>
        <dbReference type="ARBA" id="ARBA00022837"/>
    </source>
</evidence>
<dbReference type="SUPFAM" id="SSF47473">
    <property type="entry name" value="EF-hand"/>
    <property type="match status" value="1"/>
</dbReference>
<dbReference type="GO" id="GO:0043226">
    <property type="term" value="C:organelle"/>
    <property type="evidence" value="ECO:0007669"/>
    <property type="project" value="UniProtKB-ARBA"/>
</dbReference>
<dbReference type="InterPro" id="IPR050403">
    <property type="entry name" value="Myosin_RLC"/>
</dbReference>
<gene>
    <name evidence="4" type="ORF">DAPK24_054570</name>
</gene>
<dbReference type="PROSITE" id="PS00018">
    <property type="entry name" value="EF_HAND_1"/>
    <property type="match status" value="1"/>
</dbReference>
<keyword evidence="5" id="KW-1185">Reference proteome</keyword>
<dbReference type="PANTHER" id="PTHR23049">
    <property type="entry name" value="MYOSIN REGULATORY LIGHT CHAIN 2"/>
    <property type="match status" value="1"/>
</dbReference>
<accession>A0AAV5RE44</accession>
<reference evidence="4 5" key="1">
    <citation type="journal article" date="2023" name="Elife">
        <title>Identification of key yeast species and microbe-microbe interactions impacting larval growth of Drosophila in the wild.</title>
        <authorList>
            <person name="Mure A."/>
            <person name="Sugiura Y."/>
            <person name="Maeda R."/>
            <person name="Honda K."/>
            <person name="Sakurai N."/>
            <person name="Takahashi Y."/>
            <person name="Watada M."/>
            <person name="Katoh T."/>
            <person name="Gotoh A."/>
            <person name="Gotoh Y."/>
            <person name="Taniguchi I."/>
            <person name="Nakamura K."/>
            <person name="Hayashi T."/>
            <person name="Katayama T."/>
            <person name="Uemura T."/>
            <person name="Hattori Y."/>
        </authorList>
    </citation>
    <scope>NUCLEOTIDE SEQUENCE [LARGE SCALE GENOMIC DNA]</scope>
    <source>
        <strain evidence="4 5">PK-24</strain>
    </source>
</reference>
<name>A0AAV5RE44_PICKL</name>
<dbReference type="EMBL" id="BTGB01000009">
    <property type="protein sequence ID" value="GMM48859.1"/>
    <property type="molecule type" value="Genomic_DNA"/>
</dbReference>
<keyword evidence="1" id="KW-0677">Repeat</keyword>
<evidence type="ECO:0000259" key="3">
    <source>
        <dbReference type="PROSITE" id="PS50222"/>
    </source>
</evidence>
<dbReference type="InterPro" id="IPR011992">
    <property type="entry name" value="EF-hand-dom_pair"/>
</dbReference>
<proteinExistence type="predicted"/>
<evidence type="ECO:0000313" key="4">
    <source>
        <dbReference type="EMBL" id="GMM48859.1"/>
    </source>
</evidence>
<sequence>MSSLLGSILEIRRMSEGNNAMELSKDQIQKYRMMFTMIDQDGDDFITKDDIKAIFKDLNMEIDESTMDQEMLADSNGKLDFNGFLNVVNQKTKGFSDSEELKDAFQTFNSEGGIDSKVLKESLQSALSEESDKNAVNRVVEEYTKENKITGFQKFNADKFIDDVKK</sequence>
<dbReference type="Gene3D" id="1.10.238.10">
    <property type="entry name" value="EF-hand"/>
    <property type="match status" value="1"/>
</dbReference>
<dbReference type="InterPro" id="IPR018247">
    <property type="entry name" value="EF_Hand_1_Ca_BS"/>
</dbReference>
<evidence type="ECO:0000256" key="1">
    <source>
        <dbReference type="ARBA" id="ARBA00022737"/>
    </source>
</evidence>
<dbReference type="Proteomes" id="UP001378960">
    <property type="component" value="Unassembled WGS sequence"/>
</dbReference>
<evidence type="ECO:0000313" key="5">
    <source>
        <dbReference type="Proteomes" id="UP001378960"/>
    </source>
</evidence>
<feature type="domain" description="EF-hand" evidence="3">
    <location>
        <begin position="26"/>
        <end position="61"/>
    </location>
</feature>
<dbReference type="FunFam" id="1.10.238.10:FF:000178">
    <property type="entry name" value="Calmodulin-2 A"/>
    <property type="match status" value="1"/>
</dbReference>
<dbReference type="GO" id="GO:0005509">
    <property type="term" value="F:calcium ion binding"/>
    <property type="evidence" value="ECO:0007669"/>
    <property type="project" value="InterPro"/>
</dbReference>
<protein>
    <recommendedName>
        <fullName evidence="3">EF-hand domain-containing protein</fullName>
    </recommendedName>
</protein>
<dbReference type="InterPro" id="IPR002048">
    <property type="entry name" value="EF_hand_dom"/>
</dbReference>
<keyword evidence="2" id="KW-0106">Calcium</keyword>
<comment type="caution">
    <text evidence="4">The sequence shown here is derived from an EMBL/GenBank/DDBJ whole genome shotgun (WGS) entry which is preliminary data.</text>
</comment>
<dbReference type="PROSITE" id="PS50222">
    <property type="entry name" value="EF_HAND_2"/>
    <property type="match status" value="1"/>
</dbReference>
<organism evidence="4 5">
    <name type="scientific">Pichia kluyveri</name>
    <name type="common">Yeast</name>
    <dbReference type="NCBI Taxonomy" id="36015"/>
    <lineage>
        <taxon>Eukaryota</taxon>
        <taxon>Fungi</taxon>
        <taxon>Dikarya</taxon>
        <taxon>Ascomycota</taxon>
        <taxon>Saccharomycotina</taxon>
        <taxon>Pichiomycetes</taxon>
        <taxon>Pichiales</taxon>
        <taxon>Pichiaceae</taxon>
        <taxon>Pichia</taxon>
    </lineage>
</organism>
<dbReference type="AlphaFoldDB" id="A0AAV5RE44"/>